<dbReference type="SUPFAM" id="SSF57667">
    <property type="entry name" value="beta-beta-alpha zinc fingers"/>
    <property type="match status" value="1"/>
</dbReference>
<evidence type="ECO:0000256" key="5">
    <source>
        <dbReference type="ARBA" id="ARBA00023015"/>
    </source>
</evidence>
<dbReference type="AlphaFoldDB" id="A0AAN9VTS4"/>
<accession>A0AAN9VTS4</accession>
<keyword evidence="5" id="KW-0805">Transcription regulation</keyword>
<evidence type="ECO:0000256" key="6">
    <source>
        <dbReference type="ARBA" id="ARBA00023125"/>
    </source>
</evidence>
<evidence type="ECO:0000256" key="3">
    <source>
        <dbReference type="ARBA" id="ARBA00022771"/>
    </source>
</evidence>
<dbReference type="GO" id="GO:0009791">
    <property type="term" value="P:post-embryonic development"/>
    <property type="evidence" value="ECO:0007669"/>
    <property type="project" value="UniProtKB-ARBA"/>
</dbReference>
<dbReference type="SUPFAM" id="SSF53098">
    <property type="entry name" value="Ribonuclease H-like"/>
    <property type="match status" value="1"/>
</dbReference>
<dbReference type="PANTHER" id="PTHR46481">
    <property type="entry name" value="ZINC FINGER BED DOMAIN-CONTAINING PROTEIN 4"/>
    <property type="match status" value="1"/>
</dbReference>
<evidence type="ECO:0000256" key="2">
    <source>
        <dbReference type="ARBA" id="ARBA00022723"/>
    </source>
</evidence>
<evidence type="ECO:0000313" key="11">
    <source>
        <dbReference type="EMBL" id="KAK7863163.1"/>
    </source>
</evidence>
<gene>
    <name evidence="11" type="ORF">R5R35_003415</name>
</gene>
<reference evidence="11 12" key="1">
    <citation type="submission" date="2024-03" db="EMBL/GenBank/DDBJ databases">
        <title>The genome assembly and annotation of the cricket Gryllus longicercus Weissman &amp; Gray.</title>
        <authorList>
            <person name="Szrajer S."/>
            <person name="Gray D."/>
            <person name="Ylla G."/>
        </authorList>
    </citation>
    <scope>NUCLEOTIDE SEQUENCE [LARGE SCALE GENOMIC DNA]</scope>
    <source>
        <strain evidence="11">DAG 2021-001</strain>
        <tissue evidence="11">Whole body minus gut</tissue>
    </source>
</reference>
<dbReference type="InterPro" id="IPR008906">
    <property type="entry name" value="HATC_C_dom"/>
</dbReference>
<feature type="domain" description="BED-type" evidence="10">
    <location>
        <begin position="29"/>
        <end position="87"/>
    </location>
</feature>
<dbReference type="InterPro" id="IPR012337">
    <property type="entry name" value="RNaseH-like_sf"/>
</dbReference>
<keyword evidence="6" id="KW-0238">DNA-binding</keyword>
<dbReference type="Proteomes" id="UP001378592">
    <property type="component" value="Unassembled WGS sequence"/>
</dbReference>
<dbReference type="GO" id="GO:0008270">
    <property type="term" value="F:zinc ion binding"/>
    <property type="evidence" value="ECO:0007669"/>
    <property type="project" value="UniProtKB-KW"/>
</dbReference>
<keyword evidence="8" id="KW-0539">Nucleus</keyword>
<keyword evidence="7" id="KW-0804">Transcription</keyword>
<keyword evidence="2" id="KW-0479">Metal-binding</keyword>
<name>A0AAN9VTS4_9ORTH</name>
<dbReference type="GO" id="GO:0003677">
    <property type="term" value="F:DNA binding"/>
    <property type="evidence" value="ECO:0007669"/>
    <property type="project" value="UniProtKB-KW"/>
</dbReference>
<dbReference type="Pfam" id="PF02892">
    <property type="entry name" value="zf-BED"/>
    <property type="match status" value="1"/>
</dbReference>
<keyword evidence="4" id="KW-0862">Zinc</keyword>
<evidence type="ECO:0000256" key="9">
    <source>
        <dbReference type="PROSITE-ProRule" id="PRU00027"/>
    </source>
</evidence>
<dbReference type="InterPro" id="IPR003656">
    <property type="entry name" value="Znf_BED"/>
</dbReference>
<dbReference type="SMART" id="SM00614">
    <property type="entry name" value="ZnF_BED"/>
    <property type="match status" value="1"/>
</dbReference>
<organism evidence="11 12">
    <name type="scientific">Gryllus longicercus</name>
    <dbReference type="NCBI Taxonomy" id="2509291"/>
    <lineage>
        <taxon>Eukaryota</taxon>
        <taxon>Metazoa</taxon>
        <taxon>Ecdysozoa</taxon>
        <taxon>Arthropoda</taxon>
        <taxon>Hexapoda</taxon>
        <taxon>Insecta</taxon>
        <taxon>Pterygota</taxon>
        <taxon>Neoptera</taxon>
        <taxon>Polyneoptera</taxon>
        <taxon>Orthoptera</taxon>
        <taxon>Ensifera</taxon>
        <taxon>Gryllidea</taxon>
        <taxon>Grylloidea</taxon>
        <taxon>Gryllidae</taxon>
        <taxon>Gryllinae</taxon>
        <taxon>Gryllus</taxon>
    </lineage>
</organism>
<evidence type="ECO:0000259" key="10">
    <source>
        <dbReference type="PROSITE" id="PS50808"/>
    </source>
</evidence>
<dbReference type="SUPFAM" id="SSF140996">
    <property type="entry name" value="Hermes dimerisation domain"/>
    <property type="match status" value="1"/>
</dbReference>
<dbReference type="GO" id="GO:0005634">
    <property type="term" value="C:nucleus"/>
    <property type="evidence" value="ECO:0007669"/>
    <property type="project" value="UniProtKB-SubCell"/>
</dbReference>
<dbReference type="PANTHER" id="PTHR46481:SF10">
    <property type="entry name" value="ZINC FINGER BED DOMAIN-CONTAINING PROTEIN 39"/>
    <property type="match status" value="1"/>
</dbReference>
<sequence length="703" mass="80059">MGQNTQILLDKLKEENHTINYKKLVVPSSMRSIYWTYFGFPASDEGEILTRIKIVCILCNTQIPYNCNTSSLRKHLQSKHAHDLLELESGSLPRRLGVDHKEKRAQKRVKTHSAPHISTSADKTVQIEGDINLITDPNITFQSTHEDESSSDQNVRVGPGIGNENLVIIVPEENTNSQMPSVEDSQKTISDAIAEFVILDHQLPDVVEGKGFQRLIATLHSPYEIPSKTKLERELIPRIYDTIKESVKSLVSCHQDEMGLSVEEWNSANGEYFITISVHFQQSFNPVLETKVLDTLHCGSEMDTAEWGNVFDVFFSEWDIKLEKITAVVTATTKQEILMALAEKGLILVPCLVHTLQLCANAYFEQPEVVNILYKCRSIVAFISHNNTYKAKLRIQEQMMQLEENTLRMDYPRVWTSTYVMLEQLLIRRNIIISILNTADIVERDKFMLTQAEWKIMEEVVMVLEPFKVLIMIFSEEKTPFISLLKPLLCQLNNSHMKAKDSDSESAKNFKSFLSENLFQRYNDPKVNQLLQTATMLDARFKLLPDANEDDKNIVSGCIKEMLIKFMDEEQISNVAEEQSDERSRLSGMKFLLGDQCNSKNGMPAEEQADLEIMQYQSESVAALDHCPLQWWAQASAKCPSLARLARKYNCVPASASPPHRIAMESQVLFDLRRASLGPDLVEKLIFLNGNHSVNESVFFMPK</sequence>
<evidence type="ECO:0000256" key="7">
    <source>
        <dbReference type="ARBA" id="ARBA00023163"/>
    </source>
</evidence>
<keyword evidence="3 9" id="KW-0863">Zinc-finger</keyword>
<keyword evidence="12" id="KW-1185">Reference proteome</keyword>
<dbReference type="InterPro" id="IPR036236">
    <property type="entry name" value="Znf_C2H2_sf"/>
</dbReference>
<evidence type="ECO:0000256" key="8">
    <source>
        <dbReference type="ARBA" id="ARBA00023242"/>
    </source>
</evidence>
<proteinExistence type="predicted"/>
<evidence type="ECO:0000256" key="1">
    <source>
        <dbReference type="ARBA" id="ARBA00004123"/>
    </source>
</evidence>
<dbReference type="PROSITE" id="PS50808">
    <property type="entry name" value="ZF_BED"/>
    <property type="match status" value="1"/>
</dbReference>
<comment type="subcellular location">
    <subcellularLocation>
        <location evidence="1">Nucleus</location>
    </subcellularLocation>
</comment>
<dbReference type="EMBL" id="JAZDUA010000237">
    <property type="protein sequence ID" value="KAK7863163.1"/>
    <property type="molecule type" value="Genomic_DNA"/>
</dbReference>
<comment type="caution">
    <text evidence="11">The sequence shown here is derived from an EMBL/GenBank/DDBJ whole genome shotgun (WGS) entry which is preliminary data.</text>
</comment>
<protein>
    <recommendedName>
        <fullName evidence="10">BED-type domain-containing protein</fullName>
    </recommendedName>
</protein>
<evidence type="ECO:0000313" key="12">
    <source>
        <dbReference type="Proteomes" id="UP001378592"/>
    </source>
</evidence>
<dbReference type="InterPro" id="IPR052035">
    <property type="entry name" value="ZnF_BED_domain_contain"/>
</dbReference>
<evidence type="ECO:0000256" key="4">
    <source>
        <dbReference type="ARBA" id="ARBA00022833"/>
    </source>
</evidence>
<dbReference type="GO" id="GO:0046983">
    <property type="term" value="F:protein dimerization activity"/>
    <property type="evidence" value="ECO:0007669"/>
    <property type="project" value="InterPro"/>
</dbReference>
<dbReference type="Pfam" id="PF05699">
    <property type="entry name" value="Dimer_Tnp_hAT"/>
    <property type="match status" value="1"/>
</dbReference>